<organism evidence="4 5">
    <name type="scientific">Clostridium fermenticellae</name>
    <dbReference type="NCBI Taxonomy" id="2068654"/>
    <lineage>
        <taxon>Bacteria</taxon>
        <taxon>Bacillati</taxon>
        <taxon>Bacillota</taxon>
        <taxon>Clostridia</taxon>
        <taxon>Eubacteriales</taxon>
        <taxon>Clostridiaceae</taxon>
        <taxon>Clostridium</taxon>
    </lineage>
</organism>
<dbReference type="InterPro" id="IPR008258">
    <property type="entry name" value="Transglycosylase_SLT_dom_1"/>
</dbReference>
<sequence>MYMGDTFCISFIILTSNYYYLCLLKLYSKEKTDNLKSSYENLTQAMKDNSNEEIKSASASLMAQKKKINDLVAQQAKAKKTLDDAANKYDKSPTNGNEANLIKAQAKYDSITKSLKEEKKAMDDAGVSADTLANSQNEISNINMLKSVQDETKAKEDKNNKTLQEIQEYQQLSEVENKNSTQKERMTQLSEDLANSIQGLTISKNKYGNVTITNAGLLNKNAEMLKTENKEMQTNAKTAMEAAKKKMTWQENDTTYTYEQIEARVKMYQEEERKLKQEYENTTNEDDKRDIARHHQAVGFAEARDNDTIAILDNIYNSTTKVTDATKGNADENNNDYTPSEENATSATKENTAAQKQATQAVKEATNAMKDYDNQIKEVENSVKDYDYELTTLNDHSEKYIQTLEKKRELLQQELALTQQASAAGKDYANNLSSMSGGYSGNVTSGGTKWTGKYSDWINDAATKNGFDPTLIASIIEIESGFNPNAYNRSSGATGLGQFLASTAREVGLSNRANPEASIYALASYLRTRVNQAGSLKGGIKGYGEGTEAYYNRVMSTYSKLKNGDNTDDSTASVGSTYESGAESILSQAENLQGNIDSLKEQIDQITEQEIKAKEGEFDDQITEWQKKISIAKTESEMYNDGAEEKVKLLKTEWQNINDEYGVMEQKRQYLYNAITKGGYNEHILEFLNKDMAELMDTEKQTIQNLHSIFDEWIKAEYQSRIQIYQDEYDKLNKQIDLLDTKDKNNYKDKLDLTEKELIQQQNILAGEEDEFNVVTELLNKEKNDTTKQVWNSEIRTINDSIAETKKTIATLRVNIDELDLENKLKNYVDDIKNINDELDILNGKTDSSRTNGETIEDFDKKLNYYNQIDNDLQKQNEAYKDQISLWKDLRNEFEQGSEVWTEYNDKINDALQKQSELKKDRIDNAKKSEELAENQVLNIAQQSIYGGKTQQEFEDDAKAKENAIDAQLKLMDKQEQNLEEQETRNKNLLDLEEARKKLQEDQENRTVQQLTKNKNGEWQFTYVANQELVDQDEKDLRDKQISDNDWERQNKQSHDRDTLNDEKEKLEEEVSMRQETMERIKTNIENVFNDQRELFKNGQTDIATIVENSLNQISNLYNKTFPDITNVITENVEKQIAEMNKLNPTFSDAQNSITGITNPEKPTVTQHIVYGSDADLENAKAMLGTNGYTYKDISIMTDEQRKAIKLSDNDLIVGGAGVTYGVTENQNDGTGTRLWGQDRNETNQKIAKWSEKQGAKHFIYAAGQDMLNAKATYGDAYTYISTDGWTERDWENLHTKSGDIVIGTQANTQGLALNGATRLAGADRSATAEQVENNALDREISTKRNVYASGQDLENAKKTLDSTYYNLIDIASKEFDPTKVQMKSSDWILGGEAVTTQINTLVNQSQARRIYGQTASDTNKALQQARNEDLENVKKYNQNMEKNVQQSTQKQKVLIQDAQTKESYSIEVGANTNLDTVIASMNNICDVTNLGMNRVVVTVNNHVQEAIESFNKLLEAAAEAGVQVDSYNPTHISNVDTRPIEYATGSDAAILQVQYGDTIRILSGTGFSGRAGSSRYDTNRLYQEDLARKGYFPIHDAGDLYKYKDGGLVNYTGLAQVDGSPSKPESFLNPGDTKNIAEASKFAKAMSDIGIDKIPEISVDLKNNIMSLLPTFKNNMPEVNSQSNNQPTVVHVTNSFDKIELPGVIDGESFIRELNNSPVRQFMSSFRFGY</sequence>
<feature type="coiled-coil region" evidence="1">
    <location>
        <begin position="582"/>
        <end position="616"/>
    </location>
</feature>
<dbReference type="OrthoDB" id="9808890at2"/>
<dbReference type="Gene3D" id="1.10.530.10">
    <property type="match status" value="1"/>
</dbReference>
<reference evidence="4 5" key="1">
    <citation type="journal article" date="2019" name="Int. J. Syst. Evol. Microbiol.">
        <title>Clostridium fermenticellae sp. nov., isolated from the mud in a fermentation cellar for the production of the Chinese liquor, baijiu.</title>
        <authorList>
            <person name="Xu P.X."/>
            <person name="Chai L.J."/>
            <person name="Qiu T."/>
            <person name="Zhang X.J."/>
            <person name="Lu Z.M."/>
            <person name="Xiao C."/>
            <person name="Wang S.T."/>
            <person name="Shen C.H."/>
            <person name="Shi J.S."/>
            <person name="Xu Z.H."/>
        </authorList>
    </citation>
    <scope>NUCLEOTIDE SEQUENCE [LARGE SCALE GENOMIC DNA]</scope>
    <source>
        <strain evidence="4 5">JN500901</strain>
    </source>
</reference>
<evidence type="ECO:0000256" key="1">
    <source>
        <dbReference type="SAM" id="Coils"/>
    </source>
</evidence>
<feature type="compositionally biased region" description="Polar residues" evidence="2">
    <location>
        <begin position="331"/>
        <end position="346"/>
    </location>
</feature>
<feature type="coiled-coil region" evidence="1">
    <location>
        <begin position="1420"/>
        <end position="1451"/>
    </location>
</feature>
<feature type="coiled-coil region" evidence="1">
    <location>
        <begin position="715"/>
        <end position="771"/>
    </location>
</feature>
<dbReference type="Proteomes" id="UP000266301">
    <property type="component" value="Chromosome"/>
</dbReference>
<dbReference type="Pfam" id="PF01464">
    <property type="entry name" value="SLT"/>
    <property type="match status" value="1"/>
</dbReference>
<feature type="domain" description="Transglycosylase SLT" evidence="3">
    <location>
        <begin position="458"/>
        <end position="562"/>
    </location>
</feature>
<evidence type="ECO:0000256" key="2">
    <source>
        <dbReference type="SAM" id="MobiDB-lite"/>
    </source>
</evidence>
<protein>
    <recommendedName>
        <fullName evidence="3">Transglycosylase SLT domain-containing protein</fullName>
    </recommendedName>
</protein>
<evidence type="ECO:0000313" key="5">
    <source>
        <dbReference type="Proteomes" id="UP000266301"/>
    </source>
</evidence>
<name>A0A386H2B2_9CLOT</name>
<keyword evidence="1" id="KW-0175">Coiled coil</keyword>
<accession>A0A386H2B2</accession>
<dbReference type="KEGG" id="cfer:D4Z93_04575"/>
<feature type="compositionally biased region" description="Low complexity" evidence="2">
    <location>
        <begin position="347"/>
        <end position="359"/>
    </location>
</feature>
<feature type="coiled-coil region" evidence="1">
    <location>
        <begin position="802"/>
        <end position="845"/>
    </location>
</feature>
<keyword evidence="5" id="KW-1185">Reference proteome</keyword>
<feature type="coiled-coil region" evidence="1">
    <location>
        <begin position="145"/>
        <end position="285"/>
    </location>
</feature>
<evidence type="ECO:0000313" key="4">
    <source>
        <dbReference type="EMBL" id="AYD39829.1"/>
    </source>
</evidence>
<dbReference type="SUPFAM" id="SSF53955">
    <property type="entry name" value="Lysozyme-like"/>
    <property type="match status" value="1"/>
</dbReference>
<dbReference type="EMBL" id="CP032416">
    <property type="protein sequence ID" value="AYD39829.1"/>
    <property type="molecule type" value="Genomic_DNA"/>
</dbReference>
<feature type="region of interest" description="Disordered" evidence="2">
    <location>
        <begin position="324"/>
        <end position="359"/>
    </location>
</feature>
<feature type="coiled-coil region" evidence="1">
    <location>
        <begin position="958"/>
        <end position="1012"/>
    </location>
</feature>
<dbReference type="InterPro" id="IPR023346">
    <property type="entry name" value="Lysozyme-like_dom_sf"/>
</dbReference>
<proteinExistence type="predicted"/>
<evidence type="ECO:0000259" key="3">
    <source>
        <dbReference type="Pfam" id="PF01464"/>
    </source>
</evidence>
<gene>
    <name evidence="4" type="ORF">D4Z93_04575</name>
</gene>
<feature type="compositionally biased region" description="Basic and acidic residues" evidence="2">
    <location>
        <begin position="1035"/>
        <end position="1073"/>
    </location>
</feature>
<feature type="region of interest" description="Disordered" evidence="2">
    <location>
        <begin position="1033"/>
        <end position="1073"/>
    </location>
</feature>